<proteinExistence type="predicted"/>
<protein>
    <submittedName>
        <fullName evidence="1">Uncharacterized protein</fullName>
    </submittedName>
</protein>
<dbReference type="RefSeq" id="WP_376953258.1">
    <property type="nucleotide sequence ID" value="NZ_JBHMBH010000006.1"/>
</dbReference>
<accession>A0ABV5UJH8</accession>
<organism evidence="1 2">
    <name type="scientific">Arthrobacter methylotrophus</name>
    <dbReference type="NCBI Taxonomy" id="121291"/>
    <lineage>
        <taxon>Bacteria</taxon>
        <taxon>Bacillati</taxon>
        <taxon>Actinomycetota</taxon>
        <taxon>Actinomycetes</taxon>
        <taxon>Micrococcales</taxon>
        <taxon>Micrococcaceae</taxon>
        <taxon>Arthrobacter</taxon>
    </lineage>
</organism>
<name>A0ABV5UJH8_9MICC</name>
<comment type="caution">
    <text evidence="1">The sequence shown here is derived from an EMBL/GenBank/DDBJ whole genome shotgun (WGS) entry which is preliminary data.</text>
</comment>
<keyword evidence="2" id="KW-1185">Reference proteome</keyword>
<dbReference type="Proteomes" id="UP001589536">
    <property type="component" value="Unassembled WGS sequence"/>
</dbReference>
<reference evidence="1 2" key="1">
    <citation type="submission" date="2024-09" db="EMBL/GenBank/DDBJ databases">
        <authorList>
            <person name="Sun Q."/>
            <person name="Mori K."/>
        </authorList>
    </citation>
    <scope>NUCLEOTIDE SEQUENCE [LARGE SCALE GENOMIC DNA]</scope>
    <source>
        <strain evidence="1 2">JCM 13519</strain>
    </source>
</reference>
<dbReference type="EMBL" id="JBHMBH010000006">
    <property type="protein sequence ID" value="MFB9712680.1"/>
    <property type="molecule type" value="Genomic_DNA"/>
</dbReference>
<evidence type="ECO:0000313" key="2">
    <source>
        <dbReference type="Proteomes" id="UP001589536"/>
    </source>
</evidence>
<sequence length="100" mass="10693">MITHFIRGRPIDSGITRAFDPVPLSRSKPAAVASGSFKRSIVGVVDGDAAEGAAVARGRVAFIDPVLPEELVAQRAFRIFRLGQPARRCSVGKSCSLNSW</sequence>
<evidence type="ECO:0000313" key="1">
    <source>
        <dbReference type="EMBL" id="MFB9712680.1"/>
    </source>
</evidence>
<gene>
    <name evidence="1" type="ORF">ACFFPI_00725</name>
</gene>